<accession>A0A443ZSX1</accession>
<dbReference type="GO" id="GO:0005886">
    <property type="term" value="C:plasma membrane"/>
    <property type="evidence" value="ECO:0007669"/>
    <property type="project" value="UniProtKB-SubCell"/>
</dbReference>
<evidence type="ECO:0000256" key="5">
    <source>
        <dbReference type="ARBA" id="ARBA00022982"/>
    </source>
</evidence>
<dbReference type="Proteomes" id="UP000288983">
    <property type="component" value="Unassembled WGS sequence"/>
</dbReference>
<keyword evidence="6" id="KW-1133">Transmembrane helix</keyword>
<organism evidence="8 9">
    <name type="scientific">Pseudomonas alkylphenolica</name>
    <dbReference type="NCBI Taxonomy" id="237609"/>
    <lineage>
        <taxon>Bacteria</taxon>
        <taxon>Pseudomonadati</taxon>
        <taxon>Pseudomonadota</taxon>
        <taxon>Gammaproteobacteria</taxon>
        <taxon>Pseudomonadales</taxon>
        <taxon>Pseudomonadaceae</taxon>
        <taxon>Pseudomonas</taxon>
    </lineage>
</organism>
<proteinExistence type="inferred from homology"/>
<comment type="subcellular location">
    <subcellularLocation>
        <location evidence="6">Cell inner membrane</location>
        <topology evidence="6">Single-pass membrane protein</topology>
    </subcellularLocation>
</comment>
<evidence type="ECO:0000256" key="6">
    <source>
        <dbReference type="HAMAP-Rule" id="MF_00479"/>
    </source>
</evidence>
<keyword evidence="4 6" id="KW-0288">FMN</keyword>
<comment type="cofactor">
    <cofactor evidence="6">
        <name>FMN</name>
        <dbReference type="ChEBI" id="CHEBI:58210"/>
    </cofactor>
</comment>
<dbReference type="NCBIfam" id="TIGR01947">
    <property type="entry name" value="rnfG"/>
    <property type="match status" value="1"/>
</dbReference>
<dbReference type="EMBL" id="QJRG01000044">
    <property type="protein sequence ID" value="RWU22435.1"/>
    <property type="molecule type" value="Genomic_DNA"/>
</dbReference>
<dbReference type="OrthoDB" id="9784165at2"/>
<dbReference type="Pfam" id="PF04205">
    <property type="entry name" value="FMN_bind"/>
    <property type="match status" value="1"/>
</dbReference>
<dbReference type="PANTHER" id="PTHR36118:SF1">
    <property type="entry name" value="ION-TRANSLOCATING OXIDOREDUCTASE COMPLEX SUBUNIT G"/>
    <property type="match status" value="1"/>
</dbReference>
<dbReference type="PANTHER" id="PTHR36118">
    <property type="entry name" value="ION-TRANSLOCATING OXIDOREDUCTASE COMPLEX SUBUNIT G"/>
    <property type="match status" value="1"/>
</dbReference>
<evidence type="ECO:0000256" key="1">
    <source>
        <dbReference type="ARBA" id="ARBA00022448"/>
    </source>
</evidence>
<comment type="function">
    <text evidence="6">Part of a membrane-bound complex that couples electron transfer with translocation of ions across the membrane.</text>
</comment>
<dbReference type="AlphaFoldDB" id="A0A443ZSX1"/>
<dbReference type="RefSeq" id="WP_128324102.1">
    <property type="nucleotide sequence ID" value="NZ_QJRG01000044.1"/>
</dbReference>
<dbReference type="HAMAP" id="MF_00479">
    <property type="entry name" value="RsxG_RnfG"/>
    <property type="match status" value="1"/>
</dbReference>
<protein>
    <recommendedName>
        <fullName evidence="6">Ion-translocating oxidoreductase complex subunit G</fullName>
        <ecNumber evidence="6">7.-.-.-</ecNumber>
    </recommendedName>
    <alternativeName>
        <fullName evidence="6">Rnf electron transport complex subunit G</fullName>
    </alternativeName>
</protein>
<dbReference type="EC" id="7.-.-.-" evidence="6"/>
<dbReference type="InterPro" id="IPR007329">
    <property type="entry name" value="FMN-bd"/>
</dbReference>
<keyword evidence="6" id="KW-0812">Transmembrane</keyword>
<dbReference type="SMART" id="SM00900">
    <property type="entry name" value="FMN_bind"/>
    <property type="match status" value="1"/>
</dbReference>
<dbReference type="GO" id="GO:0022900">
    <property type="term" value="P:electron transport chain"/>
    <property type="evidence" value="ECO:0007669"/>
    <property type="project" value="UniProtKB-UniRule"/>
</dbReference>
<dbReference type="GO" id="GO:0010181">
    <property type="term" value="F:FMN binding"/>
    <property type="evidence" value="ECO:0007669"/>
    <property type="project" value="InterPro"/>
</dbReference>
<evidence type="ECO:0000313" key="8">
    <source>
        <dbReference type="EMBL" id="RWU22435.1"/>
    </source>
</evidence>
<evidence type="ECO:0000259" key="7">
    <source>
        <dbReference type="SMART" id="SM00900"/>
    </source>
</evidence>
<comment type="similarity">
    <text evidence="6">Belongs to the RnfG family.</text>
</comment>
<keyword evidence="6" id="KW-0472">Membrane</keyword>
<sequence>MNRTTVRSGALVLLITLLTVGIAVAWQHVFAPTITLAQQTLKARTWLGVLPPVSYDNQPLEAPLVLNDSALAHSQLIAGYRATLNGQATAVVLHSKAQGYGGPLELLIAIDNQGRVIGTTVLRQQETPGLGARLVETGNHWLEHFNGASRQTTPDAGWALKRDSGQFDQLAGATVTSRAAINAVHDALRYFDDHRQRLLGEAHSE</sequence>
<dbReference type="InterPro" id="IPR010209">
    <property type="entry name" value="Ion_transpt_RnfG/RsxG"/>
</dbReference>
<keyword evidence="6" id="KW-1278">Translocase</keyword>
<evidence type="ECO:0000313" key="9">
    <source>
        <dbReference type="Proteomes" id="UP000288983"/>
    </source>
</evidence>
<evidence type="ECO:0000256" key="2">
    <source>
        <dbReference type="ARBA" id="ARBA00022553"/>
    </source>
</evidence>
<feature type="domain" description="FMN-binding" evidence="7">
    <location>
        <begin position="99"/>
        <end position="191"/>
    </location>
</feature>
<keyword evidence="3 6" id="KW-0285">Flavoprotein</keyword>
<dbReference type="GO" id="GO:0009055">
    <property type="term" value="F:electron transfer activity"/>
    <property type="evidence" value="ECO:0007669"/>
    <property type="project" value="InterPro"/>
</dbReference>
<evidence type="ECO:0000256" key="3">
    <source>
        <dbReference type="ARBA" id="ARBA00022630"/>
    </source>
</evidence>
<keyword evidence="5 6" id="KW-0249">Electron transport</keyword>
<keyword evidence="6" id="KW-1003">Cell membrane</keyword>
<keyword evidence="1 6" id="KW-0813">Transport</keyword>
<gene>
    <name evidence="6" type="primary">rnfG</name>
    <name evidence="8" type="ORF">DM813_14770</name>
</gene>
<name>A0A443ZSX1_9PSED</name>
<dbReference type="PIRSF" id="PIRSF006091">
    <property type="entry name" value="E_trnsport_RnfG"/>
    <property type="match status" value="1"/>
</dbReference>
<comment type="subunit">
    <text evidence="6">The complex is composed of six subunits: RnfA, RnfB, RnfC, RnfD, RnfE and RnfG.</text>
</comment>
<keyword evidence="2 6" id="KW-0597">Phosphoprotein</keyword>
<reference evidence="8 9" key="1">
    <citation type="submission" date="2018-06" db="EMBL/GenBank/DDBJ databases">
        <title>Bacteria isolated from soil of Wuhan.</title>
        <authorList>
            <person name="Wei X."/>
            <person name="Chunhua H."/>
        </authorList>
    </citation>
    <scope>NUCLEOTIDE SEQUENCE [LARGE SCALE GENOMIC DNA]</scope>
    <source>
        <strain evidence="9">xwS2</strain>
    </source>
</reference>
<evidence type="ECO:0000256" key="4">
    <source>
        <dbReference type="ARBA" id="ARBA00022643"/>
    </source>
</evidence>
<comment type="caution">
    <text evidence="8">The sequence shown here is derived from an EMBL/GenBank/DDBJ whole genome shotgun (WGS) entry which is preliminary data.</text>
</comment>
<keyword evidence="6" id="KW-0997">Cell inner membrane</keyword>
<feature type="modified residue" description="FMN phosphoryl threonine" evidence="6">
    <location>
        <position position="174"/>
    </location>
</feature>